<name>A0A242M801_CABSO</name>
<dbReference type="Gene3D" id="3.40.50.10090">
    <property type="match status" value="2"/>
</dbReference>
<gene>
    <name evidence="5" type="ORF">PAMC26510_31490</name>
</gene>
<keyword evidence="3" id="KW-0812">Transmembrane</keyword>
<keyword evidence="3" id="KW-0472">Membrane</keyword>
<organism evidence="5 6">
    <name type="scientific">Caballeronia sordidicola</name>
    <name type="common">Burkholderia sordidicola</name>
    <dbReference type="NCBI Taxonomy" id="196367"/>
    <lineage>
        <taxon>Bacteria</taxon>
        <taxon>Pseudomonadati</taxon>
        <taxon>Pseudomonadota</taxon>
        <taxon>Betaproteobacteria</taxon>
        <taxon>Burkholderiales</taxon>
        <taxon>Burkholderiaceae</taxon>
        <taxon>Caballeronia</taxon>
    </lineage>
</organism>
<dbReference type="RefSeq" id="WP_086383352.1">
    <property type="nucleotide sequence ID" value="NZ_NBTY01000197.1"/>
</dbReference>
<dbReference type="Pfam" id="PF02602">
    <property type="entry name" value="HEM4"/>
    <property type="match status" value="1"/>
</dbReference>
<dbReference type="CDD" id="cd06578">
    <property type="entry name" value="HemD"/>
    <property type="match status" value="1"/>
</dbReference>
<dbReference type="GO" id="GO:0004852">
    <property type="term" value="F:uroporphyrinogen-III synthase activity"/>
    <property type="evidence" value="ECO:0007669"/>
    <property type="project" value="InterPro"/>
</dbReference>
<feature type="coiled-coil region" evidence="1">
    <location>
        <begin position="476"/>
        <end position="503"/>
    </location>
</feature>
<accession>A0A242M801</accession>
<feature type="transmembrane region" description="Helical" evidence="3">
    <location>
        <begin position="413"/>
        <end position="433"/>
    </location>
</feature>
<feature type="region of interest" description="Disordered" evidence="2">
    <location>
        <begin position="323"/>
        <end position="406"/>
    </location>
</feature>
<reference evidence="5 6" key="1">
    <citation type="submission" date="2017-03" db="EMBL/GenBank/DDBJ databases">
        <title>Genome analysis of strain PAMC 26510.</title>
        <authorList>
            <person name="Oh H.-M."/>
            <person name="Yang J.-A."/>
        </authorList>
    </citation>
    <scope>NUCLEOTIDE SEQUENCE [LARGE SCALE GENOMIC DNA]</scope>
    <source>
        <strain evidence="5 6">PAMC 26510</strain>
    </source>
</reference>
<evidence type="ECO:0000256" key="3">
    <source>
        <dbReference type="SAM" id="Phobius"/>
    </source>
</evidence>
<evidence type="ECO:0000313" key="6">
    <source>
        <dbReference type="Proteomes" id="UP000194546"/>
    </source>
</evidence>
<dbReference type="InterPro" id="IPR003754">
    <property type="entry name" value="4pyrrol_synth_uPrphyn_synth"/>
</dbReference>
<evidence type="ECO:0000259" key="4">
    <source>
        <dbReference type="Pfam" id="PF02602"/>
    </source>
</evidence>
<proteinExistence type="predicted"/>
<dbReference type="SUPFAM" id="SSF69618">
    <property type="entry name" value="HemD-like"/>
    <property type="match status" value="1"/>
</dbReference>
<dbReference type="AlphaFoldDB" id="A0A242M801"/>
<dbReference type="Pfam" id="PF04375">
    <property type="entry name" value="HemX"/>
    <property type="match status" value="1"/>
</dbReference>
<sequence length="744" mass="78598">MASAHDSTHTPAEATLRPSTVVITRPSGQSAELMALLERAGFEPLEFPLIDIGPVADTAPLQAALGELYAPAELGFALVVFVSPNAVQHAFAGLSAPWPAHVAIGVVGPGSVAALARQGIAPPAYTVISPGADATITETPTDPRYDSEALHAAIVAHFGADGLRDKRVLIVRGDGGREWLADTLAEAGAKVEKVAAYTRIVPEPSMRDWERIHELLAGEPHAWLLTSSEGVRNLEELAREYLTVDETLTLKHVPLVTPHPRIAEAARQAGFDRITVSGAGDERIVQAFSTLFGTASLSDGKADPKAEAKPDAQVAEAQEYGYTAPAATPPGQSSQKTNQESAPTDSRPASAPAHQPAQSRMTDSIDSSKTASKSDAKSDARSTASAPPSNPPNTPFTPYESQPKERRGGAGTALLWLVLVIIVIVAGVGGFMLNRKFDQRDAQLAQRLQASDAQTAALRAQADQAASSVTAINTQIIQFQGKLTDAQAQSQALQQQYQDLASNRDDWTLAEVEQILSSASQQLQLTGNVQLALFALQSADTRLAATTGPQIVTIRKAIAQDMDKLHATPSTDLTGLAIKLDTAIDQIDRLPLAGEAPIVPSTAHADAPGDSAAIAAATNQPRWKVWLQQIAGGIGQQLSSLVSVRRIDNADAMLASPDQGYFVRENVKLRLLSARLSLLSRSEPALRSDLNAADTALGRYFDPSSGKVKSVRDLVKQVNDASTAVAVPDLNASLAAVHQFKRGG</sequence>
<keyword evidence="3" id="KW-1133">Transmembrane helix</keyword>
<evidence type="ECO:0000313" key="5">
    <source>
        <dbReference type="EMBL" id="OTP67293.1"/>
    </source>
</evidence>
<feature type="compositionally biased region" description="Polar residues" evidence="2">
    <location>
        <begin position="330"/>
        <end position="344"/>
    </location>
</feature>
<protein>
    <submittedName>
        <fullName evidence="5">Uroporphyrinogen-III synthase</fullName>
    </submittedName>
</protein>
<evidence type="ECO:0000256" key="2">
    <source>
        <dbReference type="SAM" id="MobiDB-lite"/>
    </source>
</evidence>
<keyword evidence="1" id="KW-0175">Coiled coil</keyword>
<dbReference type="InterPro" id="IPR007470">
    <property type="entry name" value="HemX"/>
</dbReference>
<dbReference type="InterPro" id="IPR036108">
    <property type="entry name" value="4pyrrol_syn_uPrphyn_synt_sf"/>
</dbReference>
<feature type="compositionally biased region" description="Low complexity" evidence="2">
    <location>
        <begin position="346"/>
        <end position="371"/>
    </location>
</feature>
<dbReference type="NCBIfam" id="NF005411">
    <property type="entry name" value="PRK06975.1"/>
    <property type="match status" value="1"/>
</dbReference>
<dbReference type="Proteomes" id="UP000194546">
    <property type="component" value="Unassembled WGS sequence"/>
</dbReference>
<comment type="caution">
    <text evidence="5">The sequence shown here is derived from an EMBL/GenBank/DDBJ whole genome shotgun (WGS) entry which is preliminary data.</text>
</comment>
<dbReference type="PANTHER" id="PTHR38043:SF1">
    <property type="entry name" value="PROTEIN HEMX"/>
    <property type="match status" value="1"/>
</dbReference>
<dbReference type="EMBL" id="NBTY01000197">
    <property type="protein sequence ID" value="OTP67293.1"/>
    <property type="molecule type" value="Genomic_DNA"/>
</dbReference>
<dbReference type="PANTHER" id="PTHR38043">
    <property type="entry name" value="PROTEIN HEMX"/>
    <property type="match status" value="1"/>
</dbReference>
<evidence type="ECO:0000256" key="1">
    <source>
        <dbReference type="SAM" id="Coils"/>
    </source>
</evidence>
<feature type="domain" description="Tetrapyrrole biosynthesis uroporphyrinogen III synthase" evidence="4">
    <location>
        <begin position="32"/>
        <end position="277"/>
    </location>
</feature>
<dbReference type="GO" id="GO:0033014">
    <property type="term" value="P:tetrapyrrole biosynthetic process"/>
    <property type="evidence" value="ECO:0007669"/>
    <property type="project" value="InterPro"/>
</dbReference>